<proteinExistence type="predicted"/>
<organism evidence="1 2">
    <name type="scientific">Oceanisphaera profunda</name>
    <dbReference type="NCBI Taxonomy" id="1416627"/>
    <lineage>
        <taxon>Bacteria</taxon>
        <taxon>Pseudomonadati</taxon>
        <taxon>Pseudomonadota</taxon>
        <taxon>Gammaproteobacteria</taxon>
        <taxon>Aeromonadales</taxon>
        <taxon>Aeromonadaceae</taxon>
        <taxon>Oceanisphaera</taxon>
    </lineage>
</organism>
<dbReference type="OrthoDB" id="5295172at2"/>
<name>A0A1Y0D549_9GAMM</name>
<gene>
    <name evidence="1" type="ORF">CBP31_08415</name>
</gene>
<dbReference type="Proteomes" id="UP000243937">
    <property type="component" value="Chromosome"/>
</dbReference>
<dbReference type="RefSeq" id="WP_087036298.1">
    <property type="nucleotide sequence ID" value="NZ_CP021377.1"/>
</dbReference>
<dbReference type="AlphaFoldDB" id="A0A1Y0D549"/>
<dbReference type="EMBL" id="CP021377">
    <property type="protein sequence ID" value="ART82639.1"/>
    <property type="molecule type" value="Genomic_DNA"/>
</dbReference>
<protein>
    <recommendedName>
        <fullName evidence="3">DUF4194 domain-containing protein</fullName>
    </recommendedName>
</protein>
<sequence length="201" mass="23375">MSDILASHAFSEQAQLDQSTLLIRLLKGPVYRSRHRDLWEQLLRDQQVIRDYFQHLGLGLTLDNSEGYAFLAQLQFESEDSELPRLITRRSLTFIQTLLLVALRKRLAEHDDEESAPRLIVSRQEIYQWLQPYSPEVSNELKQQREYDALIKKVAEMGFLSSIANLPDDFEVQRIIKAFVNAEQIAEFTVLLTPAQEQKDD</sequence>
<evidence type="ECO:0000313" key="1">
    <source>
        <dbReference type="EMBL" id="ART82639.1"/>
    </source>
</evidence>
<dbReference type="Pfam" id="PF13835">
    <property type="entry name" value="DUF4194"/>
    <property type="match status" value="1"/>
</dbReference>
<dbReference type="KEGG" id="opf:CBP31_08415"/>
<evidence type="ECO:0008006" key="3">
    <source>
        <dbReference type="Google" id="ProtNLM"/>
    </source>
</evidence>
<accession>A0A1Y0D549</accession>
<dbReference type="InterPro" id="IPR025449">
    <property type="entry name" value="JetB"/>
</dbReference>
<keyword evidence="2" id="KW-1185">Reference proteome</keyword>
<evidence type="ECO:0000313" key="2">
    <source>
        <dbReference type="Proteomes" id="UP000243937"/>
    </source>
</evidence>
<reference evidence="1 2" key="1">
    <citation type="journal article" date="2014" name="Int. J. Syst. Evol. Microbiol.">
        <title>Oceanisphaera profunda sp. nov., a marine bacterium isolated from deep-sea sediment, and emended description of the genus Oceanisphaera.</title>
        <authorList>
            <person name="Xu Z."/>
            <person name="Zhang X.Y."/>
            <person name="Su H.N."/>
            <person name="Yu Z.C."/>
            <person name="Liu C."/>
            <person name="Li H."/>
            <person name="Chen X.L."/>
            <person name="Song X.Y."/>
            <person name="Xie B.B."/>
            <person name="Qin Q.L."/>
            <person name="Zhou B.C."/>
            <person name="Shi M."/>
            <person name="Huang Y."/>
            <person name="Zhang Y.Z."/>
        </authorList>
    </citation>
    <scope>NUCLEOTIDE SEQUENCE [LARGE SCALE GENOMIC DNA]</scope>
    <source>
        <strain evidence="1 2">SM1222</strain>
    </source>
</reference>